<sequence>EYSNGLAEGKINKIKLIKRMMYGRCKFETLKNKILLIEHN</sequence>
<dbReference type="EMBL" id="FQUI01000036">
    <property type="protein sequence ID" value="SHF11178.1"/>
    <property type="molecule type" value="Genomic_DNA"/>
</dbReference>
<gene>
    <name evidence="1" type="ORF">SAMN02745164_01803</name>
</gene>
<feature type="non-terminal residue" evidence="1">
    <location>
        <position position="1"/>
    </location>
</feature>
<comment type="caution">
    <text evidence="1">The sequence shown here is derived from an EMBL/GenBank/DDBJ whole genome shotgun (WGS) entry which is preliminary data.</text>
</comment>
<reference evidence="1" key="1">
    <citation type="submission" date="2016-11" db="EMBL/GenBank/DDBJ databases">
        <authorList>
            <person name="Varghese N."/>
            <person name="Submissions S."/>
        </authorList>
    </citation>
    <scope>NUCLEOTIDE SEQUENCE [LARGE SCALE GENOMIC DNA]</scope>
    <source>
        <strain evidence="1">DSM 16785</strain>
    </source>
</reference>
<name>A0A1M4YZQ4_MARH1</name>
<dbReference type="Proteomes" id="UP000184334">
    <property type="component" value="Unassembled WGS sequence"/>
</dbReference>
<accession>A0A1M4YZQ4</accession>
<organism evidence="1 2">
    <name type="scientific">Marinitoga hydrogenitolerans (strain DSM 16785 / JCM 12826 / AT1271)</name>
    <dbReference type="NCBI Taxonomy" id="1122195"/>
    <lineage>
        <taxon>Bacteria</taxon>
        <taxon>Thermotogati</taxon>
        <taxon>Thermotogota</taxon>
        <taxon>Thermotogae</taxon>
        <taxon>Petrotogales</taxon>
        <taxon>Petrotogaceae</taxon>
        <taxon>Marinitoga</taxon>
    </lineage>
</organism>
<dbReference type="AlphaFoldDB" id="A0A1M4YZQ4"/>
<evidence type="ECO:0000313" key="1">
    <source>
        <dbReference type="EMBL" id="SHF11178.1"/>
    </source>
</evidence>
<proteinExistence type="predicted"/>
<protein>
    <submittedName>
        <fullName evidence="1">Transposase</fullName>
    </submittedName>
</protein>
<evidence type="ECO:0000313" key="2">
    <source>
        <dbReference type="Proteomes" id="UP000184334"/>
    </source>
</evidence>
<keyword evidence="2" id="KW-1185">Reference proteome</keyword>